<dbReference type="GO" id="GO:0016567">
    <property type="term" value="P:protein ubiquitination"/>
    <property type="evidence" value="ECO:0007669"/>
    <property type="project" value="UniProtKB-UniPathway"/>
</dbReference>
<dbReference type="Pfam" id="PF14634">
    <property type="entry name" value="zf-RING_5"/>
    <property type="match status" value="1"/>
</dbReference>
<dbReference type="SUPFAM" id="SSF57850">
    <property type="entry name" value="RING/U-box"/>
    <property type="match status" value="1"/>
</dbReference>
<dbReference type="Gene3D" id="3.30.40.10">
    <property type="entry name" value="Zinc/RING finger domain, C3HC4 (zinc finger)"/>
    <property type="match status" value="1"/>
</dbReference>
<dbReference type="GO" id="GO:0006511">
    <property type="term" value="P:ubiquitin-dependent protein catabolic process"/>
    <property type="evidence" value="ECO:0007669"/>
    <property type="project" value="UniProtKB-UniRule"/>
</dbReference>
<evidence type="ECO:0000256" key="7">
    <source>
        <dbReference type="SAM" id="MobiDB-lite"/>
    </source>
</evidence>
<dbReference type="GO" id="GO:0005789">
    <property type="term" value="C:endoplasmic reticulum membrane"/>
    <property type="evidence" value="ECO:0007669"/>
    <property type="project" value="UniProtKB-SubCell"/>
</dbReference>
<evidence type="ECO:0000256" key="3">
    <source>
        <dbReference type="ARBA" id="ARBA00022679"/>
    </source>
</evidence>
<comment type="domain">
    <text evidence="6">The RING-type zinc finger domain is responsible for E3 ligase activity.</text>
</comment>
<dbReference type="UniPathway" id="UPA00143"/>
<dbReference type="InterPro" id="IPR001841">
    <property type="entry name" value="Znf_RING"/>
</dbReference>
<evidence type="ECO:0000256" key="4">
    <source>
        <dbReference type="ARBA" id="ARBA00022786"/>
    </source>
</evidence>
<comment type="caution">
    <text evidence="9">The sequence shown here is derived from an EMBL/GenBank/DDBJ whole genome shotgun (WGS) entry which is preliminary data.</text>
</comment>
<proteinExistence type="predicted"/>
<dbReference type="PROSITE" id="PS50089">
    <property type="entry name" value="ZF_RING_2"/>
    <property type="match status" value="1"/>
</dbReference>
<dbReference type="SMART" id="SM00184">
    <property type="entry name" value="RING"/>
    <property type="match status" value="1"/>
</dbReference>
<dbReference type="AlphaFoldDB" id="A0A699HSM6"/>
<sequence>METSSSSSQNGIENRIRMLEVVNSRVMSQPQRNRRLIEPVNEALNDDRVRNCKRDITHLEKALEMDIDDEKGEFGDNGNFFDCNICLDVAKDPVLTCCGHLFCWPCFYQVPYVDSVSKECPVCKGEVVDSNVTPIYGNDNGNGNGNGNGKNVDVMQMGSGVKIPPRPRARRVESVRQQSFGRGNVHIQLAETPRRHLPSGMNLLSPLSGIRLNNSEAETSHEGRQLSMVVSESTVSNSSTSSVLNNAERFAVGNLETFISNDGRGTSVGNSSVGIQLDPLQNLATAVLRIGSLATGGSVEIDLTISRSASTRRRGASRDMNVEDESSSEHRRRRLR</sequence>
<evidence type="ECO:0000256" key="2">
    <source>
        <dbReference type="ARBA" id="ARBA00004906"/>
    </source>
</evidence>
<comment type="catalytic activity">
    <reaction evidence="1 6">
        <text>S-ubiquitinyl-[E2 ubiquitin-conjugating enzyme]-L-cysteine + [acceptor protein]-L-lysine = [E2 ubiquitin-conjugating enzyme]-L-cysteine + N(6)-ubiquitinyl-[acceptor protein]-L-lysine.</text>
        <dbReference type="EC" id="2.3.2.27"/>
    </reaction>
</comment>
<keyword evidence="3 6" id="KW-0808">Transferase</keyword>
<keyword evidence="6" id="KW-0256">Endoplasmic reticulum</keyword>
<name>A0A699HSM6_TANCI</name>
<comment type="subcellular location">
    <subcellularLocation>
        <location evidence="6">Endoplasmic reticulum membrane</location>
        <topology evidence="6">Single-pass type IV membrane protein</topology>
    </subcellularLocation>
</comment>
<feature type="domain" description="RING-type" evidence="8">
    <location>
        <begin position="83"/>
        <end position="124"/>
    </location>
</feature>
<keyword evidence="6" id="KW-0479">Metal-binding</keyword>
<dbReference type="EC" id="2.3.2.27" evidence="6"/>
<dbReference type="EMBL" id="BKCJ010198638">
    <property type="protein sequence ID" value="GEY66945.1"/>
    <property type="molecule type" value="Genomic_DNA"/>
</dbReference>
<gene>
    <name evidence="9" type="ORF">Tci_438919</name>
</gene>
<comment type="pathway">
    <text evidence="2 6">Protein modification; protein ubiquitination.</text>
</comment>
<evidence type="ECO:0000256" key="5">
    <source>
        <dbReference type="PROSITE-ProRule" id="PRU00175"/>
    </source>
</evidence>
<organism evidence="9">
    <name type="scientific">Tanacetum cinerariifolium</name>
    <name type="common">Dalmatian daisy</name>
    <name type="synonym">Chrysanthemum cinerariifolium</name>
    <dbReference type="NCBI Taxonomy" id="118510"/>
    <lineage>
        <taxon>Eukaryota</taxon>
        <taxon>Viridiplantae</taxon>
        <taxon>Streptophyta</taxon>
        <taxon>Embryophyta</taxon>
        <taxon>Tracheophyta</taxon>
        <taxon>Spermatophyta</taxon>
        <taxon>Magnoliopsida</taxon>
        <taxon>eudicotyledons</taxon>
        <taxon>Gunneridae</taxon>
        <taxon>Pentapetalae</taxon>
        <taxon>asterids</taxon>
        <taxon>campanulids</taxon>
        <taxon>Asterales</taxon>
        <taxon>Asteraceae</taxon>
        <taxon>Asteroideae</taxon>
        <taxon>Anthemideae</taxon>
        <taxon>Anthemidinae</taxon>
        <taxon>Tanacetum</taxon>
    </lineage>
</organism>
<comment type="function">
    <text evidence="6">E3 ubiquitin-protein ligase.</text>
</comment>
<keyword evidence="6" id="KW-0862">Zinc</keyword>
<dbReference type="PANTHER" id="PTHR12313">
    <property type="entry name" value="E3 UBIQUITIN-PROTEIN LIGASE RNF5-RELATED"/>
    <property type="match status" value="1"/>
</dbReference>
<protein>
    <recommendedName>
        <fullName evidence="6">E3 ubiquitin-protein ligase RMA</fullName>
        <ecNumber evidence="6">2.3.2.27</ecNumber>
    </recommendedName>
    <alternativeName>
        <fullName evidence="6">Protein RING membrane-anchor</fullName>
    </alternativeName>
    <alternativeName>
        <fullName evidence="6">RING-type E3 ubiquitin transferase RMA</fullName>
    </alternativeName>
</protein>
<dbReference type="GO" id="GO:0008270">
    <property type="term" value="F:zinc ion binding"/>
    <property type="evidence" value="ECO:0007669"/>
    <property type="project" value="UniProtKB-KW"/>
</dbReference>
<keyword evidence="5 6" id="KW-0863">Zinc-finger</keyword>
<evidence type="ECO:0000259" key="8">
    <source>
        <dbReference type="PROSITE" id="PS50089"/>
    </source>
</evidence>
<reference evidence="9" key="1">
    <citation type="journal article" date="2019" name="Sci. Rep.">
        <title>Draft genome of Tanacetum cinerariifolium, the natural source of mosquito coil.</title>
        <authorList>
            <person name="Yamashiro T."/>
            <person name="Shiraishi A."/>
            <person name="Satake H."/>
            <person name="Nakayama K."/>
        </authorList>
    </citation>
    <scope>NUCLEOTIDE SEQUENCE</scope>
</reference>
<feature type="region of interest" description="Disordered" evidence="7">
    <location>
        <begin position="308"/>
        <end position="336"/>
    </location>
</feature>
<evidence type="ECO:0000256" key="6">
    <source>
        <dbReference type="RuleBase" id="RU369090"/>
    </source>
</evidence>
<accession>A0A699HSM6</accession>
<evidence type="ECO:0000313" key="9">
    <source>
        <dbReference type="EMBL" id="GEY66945.1"/>
    </source>
</evidence>
<evidence type="ECO:0000256" key="1">
    <source>
        <dbReference type="ARBA" id="ARBA00000900"/>
    </source>
</evidence>
<keyword evidence="4 6" id="KW-0833">Ubl conjugation pathway</keyword>
<dbReference type="InterPro" id="IPR013083">
    <property type="entry name" value="Znf_RING/FYVE/PHD"/>
</dbReference>
<dbReference type="GO" id="GO:0061630">
    <property type="term" value="F:ubiquitin protein ligase activity"/>
    <property type="evidence" value="ECO:0007669"/>
    <property type="project" value="UniProtKB-UniRule"/>
</dbReference>
<dbReference type="InterPro" id="IPR045103">
    <property type="entry name" value="RNF5/RNF185-like"/>
</dbReference>